<evidence type="ECO:0000256" key="13">
    <source>
        <dbReference type="ARBA" id="ARBA00055042"/>
    </source>
</evidence>
<dbReference type="InterPro" id="IPR014729">
    <property type="entry name" value="Rossmann-like_a/b/a_fold"/>
</dbReference>
<evidence type="ECO:0000313" key="17">
    <source>
        <dbReference type="Proteomes" id="UP000278422"/>
    </source>
</evidence>
<feature type="active site" description="Proton donor" evidence="15">
    <location>
        <position position="44"/>
    </location>
</feature>
<dbReference type="AlphaFoldDB" id="A0A3R8PLW5"/>
<dbReference type="EMBL" id="PQNQ01000001">
    <property type="protein sequence ID" value="RRQ05660.1"/>
    <property type="molecule type" value="Genomic_DNA"/>
</dbReference>
<evidence type="ECO:0000313" key="16">
    <source>
        <dbReference type="EMBL" id="RRQ05660.1"/>
    </source>
</evidence>
<evidence type="ECO:0000256" key="2">
    <source>
        <dbReference type="ARBA" id="ARBA00004990"/>
    </source>
</evidence>
<comment type="subcellular location">
    <subcellularLocation>
        <location evidence="1 15">Cytoplasm</location>
    </subcellularLocation>
</comment>
<dbReference type="PANTHER" id="PTHR21299:SF1">
    <property type="entry name" value="PANTOATE--BETA-ALANINE LIGASE"/>
    <property type="match status" value="1"/>
</dbReference>
<comment type="similarity">
    <text evidence="3 15">Belongs to the pantothenate synthetase family.</text>
</comment>
<dbReference type="InterPro" id="IPR042176">
    <property type="entry name" value="Pantoate_ligase_C"/>
</dbReference>
<dbReference type="GO" id="GO:0015940">
    <property type="term" value="P:pantothenate biosynthetic process"/>
    <property type="evidence" value="ECO:0007669"/>
    <property type="project" value="UniProtKB-UniRule"/>
</dbReference>
<dbReference type="SUPFAM" id="SSF52374">
    <property type="entry name" value="Nucleotidylyl transferase"/>
    <property type="match status" value="1"/>
</dbReference>
<accession>A0A3R8PLW5</accession>
<reference evidence="16 17" key="1">
    <citation type="submission" date="2018-01" db="EMBL/GenBank/DDBJ databases">
        <title>Twenty Corynebacterium bovis Genomes.</title>
        <authorList>
            <person name="Gulvik C.A."/>
        </authorList>
    </citation>
    <scope>NUCLEOTIDE SEQUENCE [LARGE SCALE GENOMIC DNA]</scope>
    <source>
        <strain evidence="16 17">16-2004</strain>
    </source>
</reference>
<comment type="subunit">
    <text evidence="15">Homodimer.</text>
</comment>
<name>A0A3R8PLW5_9CORY</name>
<dbReference type="FunFam" id="3.40.50.620:FF:000114">
    <property type="entry name" value="Pantothenate synthetase"/>
    <property type="match status" value="1"/>
</dbReference>
<dbReference type="Pfam" id="PF02569">
    <property type="entry name" value="Pantoate_ligase"/>
    <property type="match status" value="1"/>
</dbReference>
<comment type="miscellaneous">
    <text evidence="15">The reaction proceeds by a bi uni uni bi ping pong mechanism.</text>
</comment>
<feature type="binding site" evidence="15">
    <location>
        <position position="69"/>
    </location>
    <ligand>
        <name>(R)-pantoate</name>
        <dbReference type="ChEBI" id="CHEBI:15980"/>
    </ligand>
</feature>
<evidence type="ECO:0000256" key="9">
    <source>
        <dbReference type="ARBA" id="ARBA00022741"/>
    </source>
</evidence>
<evidence type="ECO:0000256" key="3">
    <source>
        <dbReference type="ARBA" id="ARBA00009256"/>
    </source>
</evidence>
<keyword evidence="10 15" id="KW-0067">ATP-binding</keyword>
<evidence type="ECO:0000256" key="4">
    <source>
        <dbReference type="ARBA" id="ARBA00012219"/>
    </source>
</evidence>
<dbReference type="GO" id="GO:0004592">
    <property type="term" value="F:pantoate-beta-alanine ligase activity"/>
    <property type="evidence" value="ECO:0007669"/>
    <property type="project" value="UniProtKB-UniRule"/>
</dbReference>
<evidence type="ECO:0000256" key="7">
    <source>
        <dbReference type="ARBA" id="ARBA00022598"/>
    </source>
</evidence>
<evidence type="ECO:0000256" key="8">
    <source>
        <dbReference type="ARBA" id="ARBA00022655"/>
    </source>
</evidence>
<feature type="binding site" evidence="15">
    <location>
        <begin position="192"/>
        <end position="195"/>
    </location>
    <ligand>
        <name>ATP</name>
        <dbReference type="ChEBI" id="CHEBI:30616"/>
    </ligand>
</feature>
<keyword evidence="9 15" id="KW-0547">Nucleotide-binding</keyword>
<dbReference type="NCBIfam" id="TIGR00018">
    <property type="entry name" value="panC"/>
    <property type="match status" value="1"/>
</dbReference>
<sequence length="290" mass="30577">MTFRPGEATVYTTTDGIGDLTRALRATGRPVVLVPTMGALHEGHLALVREAQRIPGGVVFVSIFVNPLQFGEGEDLDAYPRTLDEDVAKLRAAGVDAVFAPTVRDMYPNGPRTTVHPGPAGAVLEAEHRPTHFAGMLTVVNKLFRLTNCDHAVFGEKDWQQLVLVQQMVTDLDMRVRVHGVPVVREADGLARSSRNTYLSAAERETALALSAALTAGAHAAARGPEAVLAAARAVLDDSGVDVDYLALRAPDLGEAPAEGDARLLVAGRVGTTRLIDNVGVPLGAAGVEG</sequence>
<evidence type="ECO:0000256" key="6">
    <source>
        <dbReference type="ARBA" id="ARBA00022490"/>
    </source>
</evidence>
<comment type="pathway">
    <text evidence="2 15">Cofactor biosynthesis; (R)-pantothenate biosynthesis; (R)-pantothenate from (R)-pantoate and beta-alanine: step 1/1.</text>
</comment>
<dbReference type="HAMAP" id="MF_00158">
    <property type="entry name" value="PanC"/>
    <property type="match status" value="1"/>
</dbReference>
<protein>
    <recommendedName>
        <fullName evidence="5 15">Pantothenate synthetase</fullName>
        <shortName evidence="15">PS</shortName>
        <ecNumber evidence="4 15">6.3.2.1</ecNumber>
    </recommendedName>
    <alternativeName>
        <fullName evidence="14 15">Pantoate--beta-alanine ligase</fullName>
    </alternativeName>
    <alternativeName>
        <fullName evidence="11 15">Pantoate-activating enzyme</fullName>
    </alternativeName>
</protein>
<feature type="binding site" evidence="15">
    <location>
        <begin position="37"/>
        <end position="44"/>
    </location>
    <ligand>
        <name>ATP</name>
        <dbReference type="ChEBI" id="CHEBI:30616"/>
    </ligand>
</feature>
<feature type="binding site" evidence="15">
    <location>
        <position position="69"/>
    </location>
    <ligand>
        <name>beta-alanine</name>
        <dbReference type="ChEBI" id="CHEBI:57966"/>
    </ligand>
</feature>
<dbReference type="GO" id="GO:0005524">
    <property type="term" value="F:ATP binding"/>
    <property type="evidence" value="ECO:0007669"/>
    <property type="project" value="UniProtKB-KW"/>
</dbReference>
<feature type="binding site" evidence="15">
    <location>
        <begin position="155"/>
        <end position="158"/>
    </location>
    <ligand>
        <name>ATP</name>
        <dbReference type="ChEBI" id="CHEBI:30616"/>
    </ligand>
</feature>
<keyword evidence="8 15" id="KW-0566">Pantothenate biosynthesis</keyword>
<comment type="catalytic activity">
    <reaction evidence="12 15">
        <text>(R)-pantoate + beta-alanine + ATP = (R)-pantothenate + AMP + diphosphate + H(+)</text>
        <dbReference type="Rhea" id="RHEA:10912"/>
        <dbReference type="ChEBI" id="CHEBI:15378"/>
        <dbReference type="ChEBI" id="CHEBI:15980"/>
        <dbReference type="ChEBI" id="CHEBI:29032"/>
        <dbReference type="ChEBI" id="CHEBI:30616"/>
        <dbReference type="ChEBI" id="CHEBI:33019"/>
        <dbReference type="ChEBI" id="CHEBI:57966"/>
        <dbReference type="ChEBI" id="CHEBI:456215"/>
        <dbReference type="EC" id="6.3.2.1"/>
    </reaction>
</comment>
<dbReference type="InterPro" id="IPR003721">
    <property type="entry name" value="Pantoate_ligase"/>
</dbReference>
<keyword evidence="6 15" id="KW-0963">Cytoplasm</keyword>
<evidence type="ECO:0000256" key="10">
    <source>
        <dbReference type="ARBA" id="ARBA00022840"/>
    </source>
</evidence>
<feature type="binding site" evidence="15">
    <location>
        <position position="161"/>
    </location>
    <ligand>
        <name>(R)-pantoate</name>
        <dbReference type="ChEBI" id="CHEBI:15980"/>
    </ligand>
</feature>
<dbReference type="UniPathway" id="UPA00028">
    <property type="reaction ID" value="UER00005"/>
</dbReference>
<dbReference type="EC" id="6.3.2.1" evidence="4 15"/>
<comment type="caution">
    <text evidence="16">The sequence shown here is derived from an EMBL/GenBank/DDBJ whole genome shotgun (WGS) entry which is preliminary data.</text>
</comment>
<dbReference type="CDD" id="cd00560">
    <property type="entry name" value="PanC"/>
    <property type="match status" value="1"/>
</dbReference>
<gene>
    <name evidence="15" type="primary">panC</name>
    <name evidence="16" type="ORF">CXF42_00600</name>
</gene>
<evidence type="ECO:0000256" key="15">
    <source>
        <dbReference type="HAMAP-Rule" id="MF_00158"/>
    </source>
</evidence>
<organism evidence="16 17">
    <name type="scientific">Corynebacterium bovis</name>
    <dbReference type="NCBI Taxonomy" id="36808"/>
    <lineage>
        <taxon>Bacteria</taxon>
        <taxon>Bacillati</taxon>
        <taxon>Actinomycetota</taxon>
        <taxon>Actinomycetes</taxon>
        <taxon>Mycobacteriales</taxon>
        <taxon>Corynebacteriaceae</taxon>
        <taxon>Corynebacterium</taxon>
    </lineage>
</organism>
<evidence type="ECO:0000256" key="5">
    <source>
        <dbReference type="ARBA" id="ARBA00014155"/>
    </source>
</evidence>
<dbReference type="GO" id="GO:0005829">
    <property type="term" value="C:cytosol"/>
    <property type="evidence" value="ECO:0007669"/>
    <property type="project" value="TreeGrafter"/>
</dbReference>
<dbReference type="RefSeq" id="WP_125174276.1">
    <property type="nucleotide sequence ID" value="NZ_JBHYBN010000006.1"/>
</dbReference>
<dbReference type="Gene3D" id="3.40.50.620">
    <property type="entry name" value="HUPs"/>
    <property type="match status" value="1"/>
</dbReference>
<evidence type="ECO:0000256" key="12">
    <source>
        <dbReference type="ARBA" id="ARBA00048258"/>
    </source>
</evidence>
<dbReference type="Proteomes" id="UP000278422">
    <property type="component" value="Unassembled WGS sequence"/>
</dbReference>
<comment type="function">
    <text evidence="13 15">Catalyzes the condensation of pantoate with beta-alanine in an ATP-dependent reaction via a pantoyl-adenylate intermediate.</text>
</comment>
<keyword evidence="7 15" id="KW-0436">Ligase</keyword>
<proteinExistence type="inferred from homology"/>
<dbReference type="PANTHER" id="PTHR21299">
    <property type="entry name" value="CYTIDYLATE KINASE/PANTOATE-BETA-ALANINE LIGASE"/>
    <property type="match status" value="1"/>
</dbReference>
<evidence type="ECO:0000256" key="11">
    <source>
        <dbReference type="ARBA" id="ARBA00032806"/>
    </source>
</evidence>
<evidence type="ECO:0000256" key="1">
    <source>
        <dbReference type="ARBA" id="ARBA00004496"/>
    </source>
</evidence>
<keyword evidence="17" id="KW-1185">Reference proteome</keyword>
<dbReference type="Gene3D" id="3.30.1300.10">
    <property type="entry name" value="Pantoate-beta-alanine ligase, C-terminal domain"/>
    <property type="match status" value="1"/>
</dbReference>
<feature type="binding site" evidence="15">
    <location>
        <position position="184"/>
    </location>
    <ligand>
        <name>ATP</name>
        <dbReference type="ChEBI" id="CHEBI:30616"/>
    </ligand>
</feature>
<evidence type="ECO:0000256" key="14">
    <source>
        <dbReference type="ARBA" id="ARBA00077433"/>
    </source>
</evidence>